<evidence type="ECO:0000313" key="1">
    <source>
        <dbReference type="EMBL" id="CDW33345.1"/>
    </source>
</evidence>
<sequence length="12" mass="1609">MKTIHIPHWIFW</sequence>
<dbReference type="EMBL" id="HACA01015984">
    <property type="protein sequence ID" value="CDW33345.1"/>
    <property type="molecule type" value="Transcribed_RNA"/>
</dbReference>
<organism evidence="1">
    <name type="scientific">Lepeophtheirus salmonis</name>
    <name type="common">Salmon louse</name>
    <name type="synonym">Caligus salmonis</name>
    <dbReference type="NCBI Taxonomy" id="72036"/>
    <lineage>
        <taxon>Eukaryota</taxon>
        <taxon>Metazoa</taxon>
        <taxon>Ecdysozoa</taxon>
        <taxon>Arthropoda</taxon>
        <taxon>Crustacea</taxon>
        <taxon>Multicrustacea</taxon>
        <taxon>Hexanauplia</taxon>
        <taxon>Copepoda</taxon>
        <taxon>Siphonostomatoida</taxon>
        <taxon>Caligidae</taxon>
        <taxon>Lepeophtheirus</taxon>
    </lineage>
</organism>
<name>A0A0K2U5P9_LEPSM</name>
<accession>A0A0K2U5P9</accession>
<proteinExistence type="predicted"/>
<protein>
    <submittedName>
        <fullName evidence="1">Uncharacterized protein</fullName>
    </submittedName>
</protein>
<reference evidence="1" key="1">
    <citation type="submission" date="2014-05" db="EMBL/GenBank/DDBJ databases">
        <authorList>
            <person name="Chronopoulou M."/>
        </authorList>
    </citation>
    <scope>NUCLEOTIDE SEQUENCE</scope>
    <source>
        <tissue evidence="1">Whole organism</tissue>
    </source>
</reference>